<name>A0A1D8IK40_9GAMM</name>
<dbReference type="EMBL" id="CP017415">
    <property type="protein sequence ID" value="AOU96822.1"/>
    <property type="molecule type" value="Genomic_DNA"/>
</dbReference>
<evidence type="ECO:0000313" key="1">
    <source>
        <dbReference type="EMBL" id="AOU96822.1"/>
    </source>
</evidence>
<dbReference type="KEGG" id="aprs:BI364_01305"/>
<dbReference type="Proteomes" id="UP000095401">
    <property type="component" value="Chromosome"/>
</dbReference>
<accession>A0A1D8IK40</accession>
<keyword evidence="2" id="KW-1185">Reference proteome</keyword>
<gene>
    <name evidence="1" type="ORF">BI364_01305</name>
</gene>
<dbReference type="AlphaFoldDB" id="A0A1D8IK40"/>
<reference evidence="2" key="1">
    <citation type="submission" date="2016-09" db="EMBL/GenBank/DDBJ databases">
        <title>Acidihalobacter prosperus F5.</title>
        <authorList>
            <person name="Khaleque H.N."/>
            <person name="Ramsay J.P."/>
            <person name="Kaksonen A.H."/>
            <person name="Boxall N.J."/>
            <person name="Watkin E.L.J."/>
        </authorList>
    </citation>
    <scope>NUCLEOTIDE SEQUENCE [LARGE SCALE GENOMIC DNA]</scope>
    <source>
        <strain evidence="2">F5</strain>
    </source>
</reference>
<sequence length="125" mass="13299">MRELAGVGEFSSQLLLGADHAETRAGEILPPVYPRLPWRGAHRLVQGREHILQTRVGRHGQQIGAMIKALPRTSPAPTVRASTVANRSSTANSTLTIEVLKVAAMPVVAPAATLVVGSEALSRNH</sequence>
<organism evidence="1 2">
    <name type="scientific">Acidihalobacter yilgarnensis</name>
    <dbReference type="NCBI Taxonomy" id="2819280"/>
    <lineage>
        <taxon>Bacteria</taxon>
        <taxon>Pseudomonadati</taxon>
        <taxon>Pseudomonadota</taxon>
        <taxon>Gammaproteobacteria</taxon>
        <taxon>Chromatiales</taxon>
        <taxon>Ectothiorhodospiraceae</taxon>
        <taxon>Acidihalobacter</taxon>
    </lineage>
</organism>
<proteinExistence type="predicted"/>
<evidence type="ECO:0000313" key="2">
    <source>
        <dbReference type="Proteomes" id="UP000095401"/>
    </source>
</evidence>
<protein>
    <submittedName>
        <fullName evidence="1">Uncharacterized protein</fullName>
    </submittedName>
</protein>